<protein>
    <recommendedName>
        <fullName evidence="4">SXP/RAL-2 family protein Ani s 5-like cation-binding domain-containing protein</fullName>
    </recommendedName>
</protein>
<reference evidence="3" key="1">
    <citation type="submission" date="2017-10" db="EMBL/GenBank/DDBJ databases">
        <title>Rapid genome shrinkage in a self-fertile nematode reveals novel sperm competition proteins.</title>
        <authorList>
            <person name="Yin D."/>
            <person name="Schwarz E.M."/>
            <person name="Thomas C.G."/>
            <person name="Felde R.L."/>
            <person name="Korf I.F."/>
            <person name="Cutter A.D."/>
            <person name="Schartner C.M."/>
            <person name="Ralston E.J."/>
            <person name="Meyer B.J."/>
            <person name="Haag E.S."/>
        </authorList>
    </citation>
    <scope>NUCLEOTIDE SEQUENCE [LARGE SCALE GENOMIC DNA]</scope>
    <source>
        <strain evidence="3">JU1422</strain>
    </source>
</reference>
<dbReference type="AlphaFoldDB" id="A0A2G5UCN3"/>
<keyword evidence="3" id="KW-1185">Reference proteome</keyword>
<dbReference type="Proteomes" id="UP000230233">
    <property type="component" value="Chromosome IV"/>
</dbReference>
<dbReference type="EMBL" id="PDUG01000004">
    <property type="protein sequence ID" value="PIC37203.1"/>
    <property type="molecule type" value="Genomic_DNA"/>
</dbReference>
<feature type="chain" id="PRO_5013962719" description="SXP/RAL-2 family protein Ani s 5-like cation-binding domain-containing protein" evidence="1">
    <location>
        <begin position="24"/>
        <end position="191"/>
    </location>
</feature>
<accession>A0A2G5UCN3</accession>
<evidence type="ECO:0000256" key="1">
    <source>
        <dbReference type="SAM" id="SignalP"/>
    </source>
</evidence>
<keyword evidence="1" id="KW-0732">Signal</keyword>
<evidence type="ECO:0000313" key="3">
    <source>
        <dbReference type="Proteomes" id="UP000230233"/>
    </source>
</evidence>
<feature type="signal peptide" evidence="1">
    <location>
        <begin position="1"/>
        <end position="23"/>
    </location>
</feature>
<dbReference type="OrthoDB" id="10291992at2759"/>
<evidence type="ECO:0000313" key="2">
    <source>
        <dbReference type="EMBL" id="PIC37203.1"/>
    </source>
</evidence>
<evidence type="ECO:0008006" key="4">
    <source>
        <dbReference type="Google" id="ProtNLM"/>
    </source>
</evidence>
<comment type="caution">
    <text evidence="2">The sequence shown here is derived from an EMBL/GenBank/DDBJ whole genome shotgun (WGS) entry which is preliminary data.</text>
</comment>
<sequence>MPGQMARLTNLIVLACLVLYVCGDQIVPAAFQKIFPKAGATKVKALTTNVNKQTVIAKAKEVVKKWMPNWVEVSPMIVDFEAQAKAKAAAQKKALTFIDYRFSLKKYINNIYNQAVSTKYLTLAEADSMRTLLWTEDKKAKNDWSVTSVNFMTEASKKIQKTPSFQQKIADFTGNFAKSNPKDYANLKWTF</sequence>
<dbReference type="PANTHER" id="PTHR36946">
    <property type="entry name" value="PROTEIN CBG13897-RELATED"/>
    <property type="match status" value="1"/>
</dbReference>
<name>A0A2G5UCN3_9PELO</name>
<gene>
    <name evidence="2" type="primary">Cnig_chr_IV.g15910</name>
    <name evidence="2" type="ORF">B9Z55_015910</name>
</gene>
<dbReference type="PANTHER" id="PTHR36946:SF4">
    <property type="entry name" value="DUF148 DOMAIN-CONTAINING PROTEIN-RELATED"/>
    <property type="match status" value="1"/>
</dbReference>
<proteinExistence type="predicted"/>
<organism evidence="2 3">
    <name type="scientific">Caenorhabditis nigoni</name>
    <dbReference type="NCBI Taxonomy" id="1611254"/>
    <lineage>
        <taxon>Eukaryota</taxon>
        <taxon>Metazoa</taxon>
        <taxon>Ecdysozoa</taxon>
        <taxon>Nematoda</taxon>
        <taxon>Chromadorea</taxon>
        <taxon>Rhabditida</taxon>
        <taxon>Rhabditina</taxon>
        <taxon>Rhabditomorpha</taxon>
        <taxon>Rhabditoidea</taxon>
        <taxon>Rhabditidae</taxon>
        <taxon>Peloderinae</taxon>
        <taxon>Caenorhabditis</taxon>
    </lineage>
</organism>